<dbReference type="GO" id="GO:0005634">
    <property type="term" value="C:nucleus"/>
    <property type="evidence" value="ECO:0007669"/>
    <property type="project" value="TreeGrafter"/>
</dbReference>
<keyword evidence="3" id="KW-0675">Receptor</keyword>
<keyword evidence="2" id="KW-0804">Transcription</keyword>
<evidence type="ECO:0000259" key="4">
    <source>
        <dbReference type="PROSITE" id="PS51843"/>
    </source>
</evidence>
<dbReference type="InterPro" id="IPR035500">
    <property type="entry name" value="NHR-like_dom_sf"/>
</dbReference>
<dbReference type="SUPFAM" id="SSF48508">
    <property type="entry name" value="Nuclear receptor ligand-binding domain"/>
    <property type="match status" value="1"/>
</dbReference>
<protein>
    <recommendedName>
        <fullName evidence="4">NR LBD domain-containing protein</fullName>
    </recommendedName>
</protein>
<evidence type="ECO:0000256" key="2">
    <source>
        <dbReference type="ARBA" id="ARBA00023163"/>
    </source>
</evidence>
<evidence type="ECO:0000313" key="5">
    <source>
        <dbReference type="EMBL" id="GMT25912.1"/>
    </source>
</evidence>
<comment type="caution">
    <text evidence="5">The sequence shown here is derived from an EMBL/GenBank/DDBJ whole genome shotgun (WGS) entry which is preliminary data.</text>
</comment>
<evidence type="ECO:0000256" key="3">
    <source>
        <dbReference type="ARBA" id="ARBA00023170"/>
    </source>
</evidence>
<dbReference type="PROSITE" id="PS51843">
    <property type="entry name" value="NR_LBD"/>
    <property type="match status" value="1"/>
</dbReference>
<dbReference type="AlphaFoldDB" id="A0AAV5W256"/>
<dbReference type="EMBL" id="BTSY01000004">
    <property type="protein sequence ID" value="GMT25912.1"/>
    <property type="molecule type" value="Genomic_DNA"/>
</dbReference>
<organism evidence="5 6">
    <name type="scientific">Pristionchus fissidentatus</name>
    <dbReference type="NCBI Taxonomy" id="1538716"/>
    <lineage>
        <taxon>Eukaryota</taxon>
        <taxon>Metazoa</taxon>
        <taxon>Ecdysozoa</taxon>
        <taxon>Nematoda</taxon>
        <taxon>Chromadorea</taxon>
        <taxon>Rhabditida</taxon>
        <taxon>Rhabditina</taxon>
        <taxon>Diplogasteromorpha</taxon>
        <taxon>Diplogasteroidea</taxon>
        <taxon>Neodiplogasteridae</taxon>
        <taxon>Pristionchus</taxon>
    </lineage>
</organism>
<dbReference type="PANTHER" id="PTHR46011">
    <property type="entry name" value="NUCLEAR HORMONE RECEPTOR FAMILY MEMBER NHR-86-RELATED"/>
    <property type="match status" value="1"/>
</dbReference>
<evidence type="ECO:0000256" key="1">
    <source>
        <dbReference type="ARBA" id="ARBA00023015"/>
    </source>
</evidence>
<feature type="non-terminal residue" evidence="5">
    <location>
        <position position="1"/>
    </location>
</feature>
<keyword evidence="1" id="KW-0805">Transcription regulation</keyword>
<dbReference type="Pfam" id="PF00104">
    <property type="entry name" value="Hormone_recep"/>
    <property type="match status" value="1"/>
</dbReference>
<feature type="domain" description="NR LBD" evidence="4">
    <location>
        <begin position="1"/>
        <end position="181"/>
    </location>
</feature>
<keyword evidence="6" id="KW-1185">Reference proteome</keyword>
<proteinExistence type="predicted"/>
<gene>
    <name evidence="5" type="ORF">PFISCL1PPCAC_17209</name>
</gene>
<name>A0AAV5W256_9BILA</name>
<dbReference type="Proteomes" id="UP001432322">
    <property type="component" value="Unassembled WGS sequence"/>
</dbReference>
<accession>A0AAV5W256</accession>
<dbReference type="GO" id="GO:0003700">
    <property type="term" value="F:DNA-binding transcription factor activity"/>
    <property type="evidence" value="ECO:0007669"/>
    <property type="project" value="TreeGrafter"/>
</dbReference>
<dbReference type="PANTHER" id="PTHR46011:SF6">
    <property type="entry name" value="HIGH ZINC ACTIVATED NUCLEAR RECEPTOR PROTEIN"/>
    <property type="match status" value="1"/>
</dbReference>
<dbReference type="InterPro" id="IPR000536">
    <property type="entry name" value="Nucl_hrmn_rcpt_lig-bd"/>
</dbReference>
<reference evidence="5" key="1">
    <citation type="submission" date="2023-10" db="EMBL/GenBank/DDBJ databases">
        <title>Genome assembly of Pristionchus species.</title>
        <authorList>
            <person name="Yoshida K."/>
            <person name="Sommer R.J."/>
        </authorList>
    </citation>
    <scope>NUCLEOTIDE SEQUENCE</scope>
    <source>
        <strain evidence="5">RS5133</strain>
    </source>
</reference>
<evidence type="ECO:0000313" key="6">
    <source>
        <dbReference type="Proteomes" id="UP001432322"/>
    </source>
</evidence>
<dbReference type="Gene3D" id="1.10.565.10">
    <property type="entry name" value="Retinoid X Receptor"/>
    <property type="match status" value="1"/>
</dbReference>
<sequence>ELIFKDFVGKFSIIECNYRSRQLWGDNRRFLLCSIVTCYDFRAPMGKTKSVKNNDANYDFSAFRAYAKDQNAVFLPIFMRSNLSDSEFHALIILIMGELESGVSEQAMAIIDRYREEALQDLQSYYRNELGLTDYASRIGNLMSLSHAIQECKSLFKVFFRFYSTIFDLYVTNEMLEDVYL</sequence>